<sequence>MQTDVAPLSEGGGRGKIQSLSPRRLRCTHKYDQYQYGSVKDFWY</sequence>
<dbReference type="Proteomes" id="UP000326678">
    <property type="component" value="Chromosome Gxm1"/>
</dbReference>
<evidence type="ECO:0000256" key="1">
    <source>
        <dbReference type="SAM" id="MobiDB-lite"/>
    </source>
</evidence>
<dbReference type="AlphaFoldDB" id="A0A5P8W277"/>
<gene>
    <name evidence="2" type="ORF">GXM_04243</name>
</gene>
<protein>
    <submittedName>
        <fullName evidence="2">Uncharacterized protein</fullName>
    </submittedName>
</protein>
<evidence type="ECO:0000313" key="3">
    <source>
        <dbReference type="Proteomes" id="UP000326678"/>
    </source>
</evidence>
<name>A0A5P8W277_9NOSO</name>
<keyword evidence="3" id="KW-1185">Reference proteome</keyword>
<organism evidence="2 3">
    <name type="scientific">Nostoc sphaeroides CCNUC1</name>
    <dbReference type="NCBI Taxonomy" id="2653204"/>
    <lineage>
        <taxon>Bacteria</taxon>
        <taxon>Bacillati</taxon>
        <taxon>Cyanobacteriota</taxon>
        <taxon>Cyanophyceae</taxon>
        <taxon>Nostocales</taxon>
        <taxon>Nostocaceae</taxon>
        <taxon>Nostoc</taxon>
    </lineage>
</organism>
<accession>A0A5P8W277</accession>
<dbReference type="KEGG" id="nsh:GXM_04243"/>
<evidence type="ECO:0000313" key="2">
    <source>
        <dbReference type="EMBL" id="QFS46762.1"/>
    </source>
</evidence>
<proteinExistence type="predicted"/>
<reference evidence="2 3" key="1">
    <citation type="submission" date="2019-10" db="EMBL/GenBank/DDBJ databases">
        <title>Genomic and transcriptomic insights into the perfect genentic adaptation of a filamentous nitrogen-fixing cyanobacterium to rice fields.</title>
        <authorList>
            <person name="Chen Z."/>
        </authorList>
    </citation>
    <scope>NUCLEOTIDE SEQUENCE [LARGE SCALE GENOMIC DNA]</scope>
    <source>
        <strain evidence="2">CCNUC1</strain>
    </source>
</reference>
<dbReference type="EMBL" id="CP045226">
    <property type="protein sequence ID" value="QFS46762.1"/>
    <property type="molecule type" value="Genomic_DNA"/>
</dbReference>
<feature type="region of interest" description="Disordered" evidence="1">
    <location>
        <begin position="1"/>
        <end position="20"/>
    </location>
</feature>